<name>M8CJY4_AEGTA</name>
<organism evidence="3">
    <name type="scientific">Aegilops tauschii</name>
    <name type="common">Tausch's goatgrass</name>
    <name type="synonym">Aegilops squarrosa</name>
    <dbReference type="NCBI Taxonomy" id="37682"/>
    <lineage>
        <taxon>Eukaryota</taxon>
        <taxon>Viridiplantae</taxon>
        <taxon>Streptophyta</taxon>
        <taxon>Embryophyta</taxon>
        <taxon>Tracheophyta</taxon>
        <taxon>Spermatophyta</taxon>
        <taxon>Magnoliopsida</taxon>
        <taxon>Liliopsida</taxon>
        <taxon>Poales</taxon>
        <taxon>Poaceae</taxon>
        <taxon>BOP clade</taxon>
        <taxon>Pooideae</taxon>
        <taxon>Triticodae</taxon>
        <taxon>Triticeae</taxon>
        <taxon>Triticinae</taxon>
        <taxon>Aegilops</taxon>
    </lineage>
</organism>
<feature type="transmembrane region" description="Helical" evidence="2">
    <location>
        <begin position="350"/>
        <end position="366"/>
    </location>
</feature>
<keyword evidence="2" id="KW-1133">Transmembrane helix</keyword>
<feature type="region of interest" description="Disordered" evidence="1">
    <location>
        <begin position="98"/>
        <end position="131"/>
    </location>
</feature>
<keyword evidence="2" id="KW-0812">Transmembrane</keyword>
<evidence type="ECO:0000313" key="3">
    <source>
        <dbReference type="EnsemblPlants" id="EMT23666"/>
    </source>
</evidence>
<evidence type="ECO:0000256" key="2">
    <source>
        <dbReference type="SAM" id="Phobius"/>
    </source>
</evidence>
<feature type="transmembrane region" description="Helical" evidence="2">
    <location>
        <begin position="206"/>
        <end position="225"/>
    </location>
</feature>
<feature type="transmembrane region" description="Helical" evidence="2">
    <location>
        <begin position="378"/>
        <end position="398"/>
    </location>
</feature>
<feature type="transmembrane region" description="Helical" evidence="2">
    <location>
        <begin position="245"/>
        <end position="264"/>
    </location>
</feature>
<reference evidence="3" key="1">
    <citation type="submission" date="2015-06" db="UniProtKB">
        <authorList>
            <consortium name="EnsemblPlants"/>
        </authorList>
    </citation>
    <scope>IDENTIFICATION</scope>
</reference>
<feature type="transmembrane region" description="Helical" evidence="2">
    <location>
        <begin position="285"/>
        <end position="303"/>
    </location>
</feature>
<dbReference type="AlphaFoldDB" id="M8CJY4"/>
<protein>
    <submittedName>
        <fullName evidence="3">Uncharacterized protein</fullName>
    </submittedName>
</protein>
<dbReference type="EnsemblPlants" id="EMT23666">
    <property type="protein sequence ID" value="EMT23666"/>
    <property type="gene ID" value="F775_23813"/>
</dbReference>
<evidence type="ECO:0000256" key="1">
    <source>
        <dbReference type="SAM" id="MobiDB-lite"/>
    </source>
</evidence>
<proteinExistence type="predicted"/>
<feature type="transmembrane region" description="Helical" evidence="2">
    <location>
        <begin position="309"/>
        <end position="329"/>
    </location>
</feature>
<accession>M8CJY4</accession>
<feature type="transmembrane region" description="Helical" evidence="2">
    <location>
        <begin position="410"/>
        <end position="431"/>
    </location>
</feature>
<keyword evidence="2" id="KW-0472">Membrane</keyword>
<sequence>MPEASNYPDPFQRACWYMYQNHDQLRVDYELGRVVPLLPMPLMEMEEPQMEQQVEATQMEQLMEQREMEQQMEVETGRSNRWRRRRWSSSRWRWRHAQAAGGGAADGATDGAANGGGDRHKQQEEEEKAAPLHGAGVDISAWVFGRLIGALLLSFVQQKQRAQISRHEKVYLDNLKKRVQIFTEAVVKMVHRVEWTRARCRNSVDFLAAITFLLFLGLGGTMLGGQYGTIQGNELKYKELLLGSLWLSFTTCIAGVAVMLMDMLPPAEIIGNKMKGKDICHILDVIDYIFGVVLALIVLLITHGTLRSWWAFGVALGMSIFPFGVWAVLASKTNGQQQWNEEVKPASLDLTKVTFIGFLGISVHILSNSTQSIDRVQFSFIFLTAVAVNTALGWRLFTHEKKPLVARFKAGSVASWCARVCIAASIIPFAWMTLTALKEVTTAIPAPIPRC</sequence>